<gene>
    <name evidence="1" type="ORF">RTCCBAU85039_6276</name>
    <name evidence="2" type="ORF">SAMN05216228_105212</name>
</gene>
<organism evidence="1 3">
    <name type="scientific">Rhizobium tibeticum</name>
    <dbReference type="NCBI Taxonomy" id="501024"/>
    <lineage>
        <taxon>Bacteria</taxon>
        <taxon>Pseudomonadati</taxon>
        <taxon>Pseudomonadota</taxon>
        <taxon>Alphaproteobacteria</taxon>
        <taxon>Hyphomicrobiales</taxon>
        <taxon>Rhizobiaceae</taxon>
        <taxon>Rhizobium/Agrobacterium group</taxon>
        <taxon>Rhizobium</taxon>
    </lineage>
</organism>
<accession>A0A1H8W484</accession>
<evidence type="ECO:0000313" key="4">
    <source>
        <dbReference type="Proteomes" id="UP000198939"/>
    </source>
</evidence>
<proteinExistence type="predicted"/>
<dbReference type="EMBL" id="FOCV01000052">
    <property type="protein sequence ID" value="SEP21968.1"/>
    <property type="molecule type" value="Genomic_DNA"/>
</dbReference>
<dbReference type="RefSeq" id="WP_244541488.1">
    <property type="nucleotide sequence ID" value="NZ_FNXB01000062.1"/>
</dbReference>
<dbReference type="STRING" id="501024.RTCCBAU85039_6276"/>
<reference evidence="1" key="1">
    <citation type="submission" date="2016-10" db="EMBL/GenBank/DDBJ databases">
        <authorList>
            <person name="de Groot N.N."/>
        </authorList>
    </citation>
    <scope>NUCLEOTIDE SEQUENCE [LARGE SCALE GENOMIC DNA]</scope>
    <source>
        <strain evidence="1">CCBAU85039</strain>
    </source>
</reference>
<reference evidence="3" key="2">
    <citation type="submission" date="2016-10" db="EMBL/GenBank/DDBJ databases">
        <authorList>
            <person name="Wibberg D."/>
        </authorList>
    </citation>
    <scope>NUCLEOTIDE SEQUENCE [LARGE SCALE GENOMIC DNA]</scope>
</reference>
<evidence type="ECO:0000313" key="1">
    <source>
        <dbReference type="EMBL" id="SEI19934.1"/>
    </source>
</evidence>
<evidence type="ECO:0000313" key="2">
    <source>
        <dbReference type="EMBL" id="SEP21968.1"/>
    </source>
</evidence>
<name>A0A1H8W484_9HYPH</name>
<dbReference type="EMBL" id="FNXB01000062">
    <property type="protein sequence ID" value="SEI19934.1"/>
    <property type="molecule type" value="Genomic_DNA"/>
</dbReference>
<protein>
    <submittedName>
        <fullName evidence="1">Uncharacterized protein</fullName>
    </submittedName>
</protein>
<dbReference type="AlphaFoldDB" id="A0A1H8W484"/>
<dbReference type="Proteomes" id="UP000183063">
    <property type="component" value="Unassembled WGS sequence"/>
</dbReference>
<dbReference type="Proteomes" id="UP000198939">
    <property type="component" value="Unassembled WGS sequence"/>
</dbReference>
<keyword evidence="4" id="KW-1185">Reference proteome</keyword>
<sequence>MPGSEGKDRFFTIGVDRFEKVEIEELAFDVKGDVAMARAIGSLTCRTSDAAALKGNVSARLSFDAEMNLATCAVSRREIKLLSTGGTFGDVVKALGEEISRSLGDGLSKEAKKLCQ</sequence>
<reference evidence="2 4" key="3">
    <citation type="submission" date="2016-10" db="EMBL/GenBank/DDBJ databases">
        <authorList>
            <person name="Varghese N."/>
            <person name="Submissions S."/>
        </authorList>
    </citation>
    <scope>NUCLEOTIDE SEQUENCE [LARGE SCALE GENOMIC DNA]</scope>
    <source>
        <strain evidence="2 4">CGMCC 1.7071</strain>
    </source>
</reference>
<evidence type="ECO:0000313" key="3">
    <source>
        <dbReference type="Proteomes" id="UP000183063"/>
    </source>
</evidence>